<accession>A0ABU2DSQ5</accession>
<keyword evidence="1 3" id="KW-0597">Phosphoprotein</keyword>
<dbReference type="InterPro" id="IPR039420">
    <property type="entry name" value="WalR-like"/>
</dbReference>
<comment type="caution">
    <text evidence="6">The sequence shown here is derived from an EMBL/GenBank/DDBJ whole genome shotgun (WGS) entry which is preliminary data.</text>
</comment>
<dbReference type="InterPro" id="IPR001789">
    <property type="entry name" value="Sig_transdc_resp-reg_receiver"/>
</dbReference>
<dbReference type="EMBL" id="JAVKGR010000007">
    <property type="protein sequence ID" value="MDR8019395.1"/>
    <property type="molecule type" value="Genomic_DNA"/>
</dbReference>
<evidence type="ECO:0000259" key="4">
    <source>
        <dbReference type="PROSITE" id="PS50043"/>
    </source>
</evidence>
<dbReference type="RefSeq" id="WP_310548384.1">
    <property type="nucleotide sequence ID" value="NZ_JAVKGR010000007.1"/>
</dbReference>
<dbReference type="Pfam" id="PF00196">
    <property type="entry name" value="GerE"/>
    <property type="match status" value="1"/>
</dbReference>
<dbReference type="Pfam" id="PF00072">
    <property type="entry name" value="Response_reg"/>
    <property type="match status" value="1"/>
</dbReference>
<proteinExistence type="predicted"/>
<dbReference type="PRINTS" id="PR00038">
    <property type="entry name" value="HTHLUXR"/>
</dbReference>
<dbReference type="SMART" id="SM00448">
    <property type="entry name" value="REC"/>
    <property type="match status" value="1"/>
</dbReference>
<keyword evidence="7" id="KW-1185">Reference proteome</keyword>
<evidence type="ECO:0000256" key="2">
    <source>
        <dbReference type="ARBA" id="ARBA00023125"/>
    </source>
</evidence>
<dbReference type="PANTHER" id="PTHR43214">
    <property type="entry name" value="TWO-COMPONENT RESPONSE REGULATOR"/>
    <property type="match status" value="1"/>
</dbReference>
<reference evidence="6 7" key="1">
    <citation type="submission" date="2023-09" db="EMBL/GenBank/DDBJ databases">
        <title>Description of three actinobacteria isolated from air of manufacturing shop in a pharmaceutical factory.</title>
        <authorList>
            <person name="Zhang D.-F."/>
        </authorList>
    </citation>
    <scope>NUCLEOTIDE SEQUENCE [LARGE SCALE GENOMIC DNA]</scope>
    <source>
        <strain evidence="6 7">LY-0111</strain>
    </source>
</reference>
<sequence>MTAPQPTITRLVVVDDHEIIRHGFREALADQEDVTVVGEASHGREALKLLESTAADVVVTDLHMPVMDGMELLERLSTQHPHITTIVLTILAEPDKIQQCLDLGASGYLLKDATTDEIIRSLRRAMEGELVLSSTVGSLIARRLQDREDSTLSDRELEILQAVSTGATNARIASELFISETTVRTHLRRAYAKLGVQDRTSAVTVALSRGLIHPSTADSGR</sequence>
<protein>
    <submittedName>
        <fullName evidence="6">Response regulator transcription factor</fullName>
    </submittedName>
</protein>
<dbReference type="InterPro" id="IPR016032">
    <property type="entry name" value="Sig_transdc_resp-reg_C-effctor"/>
</dbReference>
<name>A0ABU2DSQ5_9MICC</name>
<evidence type="ECO:0000313" key="6">
    <source>
        <dbReference type="EMBL" id="MDR8019395.1"/>
    </source>
</evidence>
<dbReference type="PROSITE" id="PS50110">
    <property type="entry name" value="RESPONSE_REGULATORY"/>
    <property type="match status" value="1"/>
</dbReference>
<evidence type="ECO:0000256" key="1">
    <source>
        <dbReference type="ARBA" id="ARBA00022553"/>
    </source>
</evidence>
<dbReference type="InterPro" id="IPR000792">
    <property type="entry name" value="Tscrpt_reg_LuxR_C"/>
</dbReference>
<dbReference type="CDD" id="cd17535">
    <property type="entry name" value="REC_NarL-like"/>
    <property type="match status" value="1"/>
</dbReference>
<dbReference type="PROSITE" id="PS00622">
    <property type="entry name" value="HTH_LUXR_1"/>
    <property type="match status" value="1"/>
</dbReference>
<dbReference type="InterPro" id="IPR058245">
    <property type="entry name" value="NreC/VraR/RcsB-like_REC"/>
</dbReference>
<dbReference type="Gene3D" id="3.40.50.2300">
    <property type="match status" value="1"/>
</dbReference>
<feature type="modified residue" description="4-aspartylphosphate" evidence="3">
    <location>
        <position position="61"/>
    </location>
</feature>
<gene>
    <name evidence="6" type="ORF">RIL96_07420</name>
</gene>
<dbReference type="SUPFAM" id="SSF46894">
    <property type="entry name" value="C-terminal effector domain of the bipartite response regulators"/>
    <property type="match status" value="1"/>
</dbReference>
<dbReference type="Proteomes" id="UP001251870">
    <property type="component" value="Unassembled WGS sequence"/>
</dbReference>
<dbReference type="SUPFAM" id="SSF52172">
    <property type="entry name" value="CheY-like"/>
    <property type="match status" value="1"/>
</dbReference>
<organism evidence="6 7">
    <name type="scientific">Nesterenkonia aerolata</name>
    <dbReference type="NCBI Taxonomy" id="3074079"/>
    <lineage>
        <taxon>Bacteria</taxon>
        <taxon>Bacillati</taxon>
        <taxon>Actinomycetota</taxon>
        <taxon>Actinomycetes</taxon>
        <taxon>Micrococcales</taxon>
        <taxon>Micrococcaceae</taxon>
        <taxon>Nesterenkonia</taxon>
    </lineage>
</organism>
<feature type="domain" description="HTH luxR-type" evidence="4">
    <location>
        <begin position="145"/>
        <end position="210"/>
    </location>
</feature>
<dbReference type="InterPro" id="IPR011006">
    <property type="entry name" value="CheY-like_superfamily"/>
</dbReference>
<dbReference type="CDD" id="cd06170">
    <property type="entry name" value="LuxR_C_like"/>
    <property type="match status" value="1"/>
</dbReference>
<feature type="domain" description="Response regulatory" evidence="5">
    <location>
        <begin position="10"/>
        <end position="126"/>
    </location>
</feature>
<evidence type="ECO:0000259" key="5">
    <source>
        <dbReference type="PROSITE" id="PS50110"/>
    </source>
</evidence>
<dbReference type="SMART" id="SM00421">
    <property type="entry name" value="HTH_LUXR"/>
    <property type="match status" value="1"/>
</dbReference>
<evidence type="ECO:0000256" key="3">
    <source>
        <dbReference type="PROSITE-ProRule" id="PRU00169"/>
    </source>
</evidence>
<dbReference type="PROSITE" id="PS50043">
    <property type="entry name" value="HTH_LUXR_2"/>
    <property type="match status" value="1"/>
</dbReference>
<keyword evidence="2" id="KW-0238">DNA-binding</keyword>
<evidence type="ECO:0000313" key="7">
    <source>
        <dbReference type="Proteomes" id="UP001251870"/>
    </source>
</evidence>